<dbReference type="AlphaFoldDB" id="A0A3B0YWB9"/>
<gene>
    <name evidence="1" type="ORF">MNBD_GAMMA14-744</name>
</gene>
<dbReference type="Pfam" id="PF08843">
    <property type="entry name" value="AbiEii"/>
    <property type="match status" value="1"/>
</dbReference>
<sequence>MGGIRENKEEVGMKLDSVEKIFQALNSANVRYLVAGGLAVNAHGYLRFTKDVDFVVQLVPDNIQRAFAALGDLGYRPNVPVTGEQFADPKQRESWIRDKGMQVLQLWCDVHRETPIDIFVTEPFPFDDEYSRALVKPLYGDIEVRFVSIPTLIGMKQAADREQDRIDIEHLRILQGENDG</sequence>
<protein>
    <recommendedName>
        <fullName evidence="2">Ync</fullName>
    </recommendedName>
</protein>
<organism evidence="1">
    <name type="scientific">hydrothermal vent metagenome</name>
    <dbReference type="NCBI Taxonomy" id="652676"/>
    <lineage>
        <taxon>unclassified sequences</taxon>
        <taxon>metagenomes</taxon>
        <taxon>ecological metagenomes</taxon>
    </lineage>
</organism>
<dbReference type="SUPFAM" id="SSF81301">
    <property type="entry name" value="Nucleotidyltransferase"/>
    <property type="match status" value="1"/>
</dbReference>
<dbReference type="InterPro" id="IPR014942">
    <property type="entry name" value="AbiEii"/>
</dbReference>
<evidence type="ECO:0000313" key="1">
    <source>
        <dbReference type="EMBL" id="VAW80930.1"/>
    </source>
</evidence>
<dbReference type="EMBL" id="UOFM01000374">
    <property type="protein sequence ID" value="VAW80930.1"/>
    <property type="molecule type" value="Genomic_DNA"/>
</dbReference>
<proteinExistence type="predicted"/>
<reference evidence="1" key="1">
    <citation type="submission" date="2018-06" db="EMBL/GenBank/DDBJ databases">
        <authorList>
            <person name="Zhirakovskaya E."/>
        </authorList>
    </citation>
    <scope>NUCLEOTIDE SEQUENCE</scope>
</reference>
<dbReference type="Gene3D" id="3.30.460.40">
    <property type="match status" value="1"/>
</dbReference>
<dbReference type="InterPro" id="IPR043519">
    <property type="entry name" value="NT_sf"/>
</dbReference>
<accession>A0A3B0YWB9</accession>
<name>A0A3B0YWB9_9ZZZZ</name>
<evidence type="ECO:0008006" key="2">
    <source>
        <dbReference type="Google" id="ProtNLM"/>
    </source>
</evidence>